<feature type="transmembrane region" description="Helical" evidence="1">
    <location>
        <begin position="78"/>
        <end position="97"/>
    </location>
</feature>
<keyword evidence="1" id="KW-0472">Membrane</keyword>
<feature type="transmembrane region" description="Helical" evidence="1">
    <location>
        <begin position="306"/>
        <end position="328"/>
    </location>
</feature>
<keyword evidence="3" id="KW-1185">Reference proteome</keyword>
<name>A0A1Z4V113_9CYAN</name>
<sequence length="540" mass="61496">MLQIMLAIKRKMGRFRKVKLDHTFLLLFIFGLISAINLTLYSLVDKDVQNWSYLLLLYIGILFNIYDRRNHIAFVSKFPANFIGFCLVIIPYIKAGFLVEAIWVYWYFIALISATGLALLASGFQGIKQFQKELAIIFIFPTFIYLITRLLSVLLSRFPVALISAKITSFVLWYLGFDSVNQGVIVYVNSGAISVHEACTGIPLLLMLLRLSMMLVILSPFLLRNIYLPFILSFLISGVFSIGRLIIMALVVTDKPAFHYWHGDEGGNIFAVLSFLCFGAIILLLSPDNQIPLSPSKVTSRKSQPVSYSNVIVTISLIIILFNFWFYYSAKLGEVATYSFPQQIPLPGWQLTSSEPVSIPRKEQNLPQQTRDMEAYQMEADLREDILSGQIYHYRKTGQDLTVNFYYIPSSSSLGNIQSYYKSLAFLPDLPKLIEPLEKINPKGYHLQFSSGEKNYLTACINSMGKSTATVSQFIAYFYRPYLNPSQWLNLFNGKQTLRDKRCVWGQLSLSKADGSEAELEAVWQALLSYWQGNFPKLKN</sequence>
<dbReference type="EMBL" id="AP018316">
    <property type="protein sequence ID" value="BAZ85196.1"/>
    <property type="molecule type" value="Genomic_DNA"/>
</dbReference>
<proteinExistence type="predicted"/>
<feature type="transmembrane region" description="Helical" evidence="1">
    <location>
        <begin position="20"/>
        <end position="44"/>
    </location>
</feature>
<organism evidence="2 3">
    <name type="scientific">Dolichospermum compactum NIES-806</name>
    <dbReference type="NCBI Taxonomy" id="1973481"/>
    <lineage>
        <taxon>Bacteria</taxon>
        <taxon>Bacillati</taxon>
        <taxon>Cyanobacteriota</taxon>
        <taxon>Cyanophyceae</taxon>
        <taxon>Nostocales</taxon>
        <taxon>Aphanizomenonaceae</taxon>
        <taxon>Dolichospermum</taxon>
        <taxon>Dolichospermum compactum</taxon>
    </lineage>
</organism>
<dbReference type="RefSeq" id="WP_096665585.1">
    <property type="nucleotide sequence ID" value="NZ_AP018316.1"/>
</dbReference>
<evidence type="ECO:0000313" key="2">
    <source>
        <dbReference type="EMBL" id="BAZ85196.1"/>
    </source>
</evidence>
<accession>A0A1Z4V113</accession>
<dbReference type="Proteomes" id="UP000218702">
    <property type="component" value="Chromosome"/>
</dbReference>
<dbReference type="KEGG" id="dcm:NIES806_13960"/>
<dbReference type="Pfam" id="PF09721">
    <property type="entry name" value="Exosortase_EpsH"/>
    <property type="match status" value="1"/>
</dbReference>
<protein>
    <submittedName>
        <fullName evidence="2">Putative eight transmembrane protein EpsH</fullName>
    </submittedName>
</protein>
<reference evidence="2 3" key="1">
    <citation type="submission" date="2017-06" db="EMBL/GenBank/DDBJ databases">
        <title>Genome sequencing of cyanobaciteial culture collection at National Institute for Environmental Studies (NIES).</title>
        <authorList>
            <person name="Hirose Y."/>
            <person name="Shimura Y."/>
            <person name="Fujisawa T."/>
            <person name="Nakamura Y."/>
            <person name="Kawachi M."/>
        </authorList>
    </citation>
    <scope>NUCLEOTIDE SEQUENCE [LARGE SCALE GENOMIC DNA]</scope>
    <source>
        <strain evidence="2 3">NIES-806</strain>
    </source>
</reference>
<feature type="transmembrane region" description="Helical" evidence="1">
    <location>
        <begin position="134"/>
        <end position="152"/>
    </location>
</feature>
<dbReference type="AlphaFoldDB" id="A0A1Z4V113"/>
<feature type="transmembrane region" description="Helical" evidence="1">
    <location>
        <begin position="50"/>
        <end position="66"/>
    </location>
</feature>
<keyword evidence="1 2" id="KW-0812">Transmembrane</keyword>
<evidence type="ECO:0000256" key="1">
    <source>
        <dbReference type="SAM" id="Phobius"/>
    </source>
</evidence>
<gene>
    <name evidence="2" type="primary">epsH</name>
    <name evidence="2" type="ORF">NIES806_13960</name>
</gene>
<dbReference type="InterPro" id="IPR019127">
    <property type="entry name" value="Exosortase"/>
</dbReference>
<feature type="transmembrane region" description="Helical" evidence="1">
    <location>
        <begin position="226"/>
        <end position="247"/>
    </location>
</feature>
<feature type="transmembrane region" description="Helical" evidence="1">
    <location>
        <begin position="103"/>
        <end position="122"/>
    </location>
</feature>
<dbReference type="OrthoDB" id="582709at2"/>
<feature type="transmembrane region" description="Helical" evidence="1">
    <location>
        <begin position="268"/>
        <end position="286"/>
    </location>
</feature>
<evidence type="ECO:0000313" key="3">
    <source>
        <dbReference type="Proteomes" id="UP000218702"/>
    </source>
</evidence>
<keyword evidence="1" id="KW-1133">Transmembrane helix</keyword>